<dbReference type="InterPro" id="IPR002104">
    <property type="entry name" value="Integrase_catalytic"/>
</dbReference>
<dbReference type="AlphaFoldDB" id="T1AWG5"/>
<evidence type="ECO:0000256" key="2">
    <source>
        <dbReference type="SAM" id="MobiDB-lite"/>
    </source>
</evidence>
<evidence type="ECO:0000313" key="4">
    <source>
        <dbReference type="EMBL" id="EQD46430.1"/>
    </source>
</evidence>
<gene>
    <name evidence="4" type="ORF">B1A_14624</name>
</gene>
<protein>
    <submittedName>
        <fullName evidence="4">DNA integration/recombination/inversion protein</fullName>
    </submittedName>
</protein>
<accession>T1AWG5</accession>
<organism evidence="4">
    <name type="scientific">mine drainage metagenome</name>
    <dbReference type="NCBI Taxonomy" id="410659"/>
    <lineage>
        <taxon>unclassified sequences</taxon>
        <taxon>metagenomes</taxon>
        <taxon>ecological metagenomes</taxon>
    </lineage>
</organism>
<dbReference type="Gene3D" id="1.10.443.10">
    <property type="entry name" value="Intergrase catalytic core"/>
    <property type="match status" value="1"/>
</dbReference>
<evidence type="ECO:0000256" key="1">
    <source>
        <dbReference type="ARBA" id="ARBA00023172"/>
    </source>
</evidence>
<reference evidence="4" key="2">
    <citation type="journal article" date="2014" name="ISME J.">
        <title>Microbial stratification in low pH oxic and suboxic macroscopic growths along an acid mine drainage.</title>
        <authorList>
            <person name="Mendez-Garcia C."/>
            <person name="Mesa V."/>
            <person name="Sprenger R.R."/>
            <person name="Richter M."/>
            <person name="Diez M.S."/>
            <person name="Solano J."/>
            <person name="Bargiela R."/>
            <person name="Golyshina O.V."/>
            <person name="Manteca A."/>
            <person name="Ramos J.L."/>
            <person name="Gallego J.R."/>
            <person name="Llorente I."/>
            <person name="Martins Dos Santos V.A."/>
            <person name="Jensen O.N."/>
            <person name="Pelaez A.I."/>
            <person name="Sanchez J."/>
            <person name="Ferrer M."/>
        </authorList>
    </citation>
    <scope>NUCLEOTIDE SEQUENCE</scope>
</reference>
<sequence length="95" mass="10640">MQRDHLVRRDFVPLLERAGLPAIRFHDLRHTAATLLLSEGVHPKVASEMLGHATVAITLDRYSHVTETMQRAAAQSMSELLRGQPRRADDRSDSG</sequence>
<dbReference type="GO" id="GO:0003677">
    <property type="term" value="F:DNA binding"/>
    <property type="evidence" value="ECO:0007669"/>
    <property type="project" value="InterPro"/>
</dbReference>
<dbReference type="GO" id="GO:0015074">
    <property type="term" value="P:DNA integration"/>
    <property type="evidence" value="ECO:0007669"/>
    <property type="project" value="InterPro"/>
</dbReference>
<feature type="region of interest" description="Disordered" evidence="2">
    <location>
        <begin position="73"/>
        <end position="95"/>
    </location>
</feature>
<feature type="compositionally biased region" description="Basic and acidic residues" evidence="2">
    <location>
        <begin position="86"/>
        <end position="95"/>
    </location>
</feature>
<name>T1AWG5_9ZZZZ</name>
<keyword evidence="1" id="KW-0233">DNA recombination</keyword>
<reference evidence="4" key="1">
    <citation type="submission" date="2013-08" db="EMBL/GenBank/DDBJ databases">
        <authorList>
            <person name="Mendez C."/>
            <person name="Richter M."/>
            <person name="Ferrer M."/>
            <person name="Sanchez J."/>
        </authorList>
    </citation>
    <scope>NUCLEOTIDE SEQUENCE</scope>
</reference>
<feature type="domain" description="Tyr recombinase" evidence="3">
    <location>
        <begin position="1"/>
        <end position="75"/>
    </location>
</feature>
<dbReference type="Pfam" id="PF00589">
    <property type="entry name" value="Phage_integrase"/>
    <property type="match status" value="1"/>
</dbReference>
<proteinExistence type="predicted"/>
<dbReference type="InterPro" id="IPR011010">
    <property type="entry name" value="DNA_brk_join_enz"/>
</dbReference>
<dbReference type="EMBL" id="AUZX01010735">
    <property type="protein sequence ID" value="EQD46430.1"/>
    <property type="molecule type" value="Genomic_DNA"/>
</dbReference>
<comment type="caution">
    <text evidence="4">The sequence shown here is derived from an EMBL/GenBank/DDBJ whole genome shotgun (WGS) entry which is preliminary data.</text>
</comment>
<dbReference type="PROSITE" id="PS51898">
    <property type="entry name" value="TYR_RECOMBINASE"/>
    <property type="match status" value="1"/>
</dbReference>
<dbReference type="SUPFAM" id="SSF56349">
    <property type="entry name" value="DNA breaking-rejoining enzymes"/>
    <property type="match status" value="1"/>
</dbReference>
<dbReference type="InterPro" id="IPR013762">
    <property type="entry name" value="Integrase-like_cat_sf"/>
</dbReference>
<dbReference type="GO" id="GO:0006310">
    <property type="term" value="P:DNA recombination"/>
    <property type="evidence" value="ECO:0007669"/>
    <property type="project" value="UniProtKB-KW"/>
</dbReference>
<evidence type="ECO:0000259" key="3">
    <source>
        <dbReference type="PROSITE" id="PS51898"/>
    </source>
</evidence>